<protein>
    <submittedName>
        <fullName evidence="9">MFS transporter</fullName>
    </submittedName>
</protein>
<dbReference type="Proteomes" id="UP000284057">
    <property type="component" value="Unassembled WGS sequence"/>
</dbReference>
<feature type="transmembrane region" description="Helical" evidence="7">
    <location>
        <begin position="296"/>
        <end position="315"/>
    </location>
</feature>
<feature type="transmembrane region" description="Helical" evidence="7">
    <location>
        <begin position="336"/>
        <end position="356"/>
    </location>
</feature>
<comment type="caution">
    <text evidence="9">The sequence shown here is derived from an EMBL/GenBank/DDBJ whole genome shotgun (WGS) entry which is preliminary data.</text>
</comment>
<keyword evidence="10" id="KW-1185">Reference proteome</keyword>
<dbReference type="InterPro" id="IPR020846">
    <property type="entry name" value="MFS_dom"/>
</dbReference>
<feature type="transmembrane region" description="Helical" evidence="7">
    <location>
        <begin position="238"/>
        <end position="259"/>
    </location>
</feature>
<keyword evidence="4 7" id="KW-1133">Transmembrane helix</keyword>
<evidence type="ECO:0000256" key="5">
    <source>
        <dbReference type="ARBA" id="ARBA00023136"/>
    </source>
</evidence>
<dbReference type="InterPro" id="IPR036259">
    <property type="entry name" value="MFS_trans_sf"/>
</dbReference>
<evidence type="ECO:0000256" key="3">
    <source>
        <dbReference type="ARBA" id="ARBA00022692"/>
    </source>
</evidence>
<dbReference type="GO" id="GO:0022857">
    <property type="term" value="F:transmembrane transporter activity"/>
    <property type="evidence" value="ECO:0007669"/>
    <property type="project" value="InterPro"/>
</dbReference>
<feature type="transmembrane region" description="Helical" evidence="7">
    <location>
        <begin position="271"/>
        <end position="290"/>
    </location>
</feature>
<feature type="transmembrane region" description="Helical" evidence="7">
    <location>
        <begin position="164"/>
        <end position="186"/>
    </location>
</feature>
<dbReference type="GO" id="GO:0005886">
    <property type="term" value="C:plasma membrane"/>
    <property type="evidence" value="ECO:0007669"/>
    <property type="project" value="UniProtKB-SubCell"/>
</dbReference>
<reference evidence="9 10" key="1">
    <citation type="submission" date="2018-09" db="EMBL/GenBank/DDBJ databases">
        <title>Isolation, diversity and antifungal activity of actinobacteria from wheat.</title>
        <authorList>
            <person name="Han C."/>
        </authorList>
    </citation>
    <scope>NUCLEOTIDE SEQUENCE [LARGE SCALE GENOMIC DNA]</scope>
    <source>
        <strain evidence="9 10">NEAU-YY265</strain>
    </source>
</reference>
<keyword evidence="3 7" id="KW-0812">Transmembrane</keyword>
<dbReference type="EMBL" id="QUAL01000292">
    <property type="protein sequence ID" value="RIQ15886.1"/>
    <property type="molecule type" value="Genomic_DNA"/>
</dbReference>
<proteinExistence type="predicted"/>
<organism evidence="9 10">
    <name type="scientific">Jiangella rhizosphaerae</name>
    <dbReference type="NCBI Taxonomy" id="2293569"/>
    <lineage>
        <taxon>Bacteria</taxon>
        <taxon>Bacillati</taxon>
        <taxon>Actinomycetota</taxon>
        <taxon>Actinomycetes</taxon>
        <taxon>Jiangellales</taxon>
        <taxon>Jiangellaceae</taxon>
        <taxon>Jiangella</taxon>
    </lineage>
</organism>
<keyword evidence="2" id="KW-1003">Cell membrane</keyword>
<feature type="transmembrane region" description="Helical" evidence="7">
    <location>
        <begin position="108"/>
        <end position="129"/>
    </location>
</feature>
<feature type="transmembrane region" description="Helical" evidence="7">
    <location>
        <begin position="362"/>
        <end position="382"/>
    </location>
</feature>
<feature type="transmembrane region" description="Helical" evidence="7">
    <location>
        <begin position="78"/>
        <end position="102"/>
    </location>
</feature>
<gene>
    <name evidence="9" type="ORF">DY240_23425</name>
</gene>
<evidence type="ECO:0000256" key="7">
    <source>
        <dbReference type="SAM" id="Phobius"/>
    </source>
</evidence>
<dbReference type="CDD" id="cd17324">
    <property type="entry name" value="MFS_NepI_like"/>
    <property type="match status" value="1"/>
</dbReference>
<dbReference type="Gene3D" id="1.20.1250.20">
    <property type="entry name" value="MFS general substrate transporter like domains"/>
    <property type="match status" value="2"/>
</dbReference>
<dbReference type="SUPFAM" id="SSF103473">
    <property type="entry name" value="MFS general substrate transporter"/>
    <property type="match status" value="1"/>
</dbReference>
<evidence type="ECO:0000256" key="6">
    <source>
        <dbReference type="SAM" id="MobiDB-lite"/>
    </source>
</evidence>
<feature type="region of interest" description="Disordered" evidence="6">
    <location>
        <begin position="393"/>
        <end position="423"/>
    </location>
</feature>
<evidence type="ECO:0000259" key="8">
    <source>
        <dbReference type="PROSITE" id="PS50850"/>
    </source>
</evidence>
<dbReference type="InterPro" id="IPR011701">
    <property type="entry name" value="MFS"/>
</dbReference>
<evidence type="ECO:0000313" key="10">
    <source>
        <dbReference type="Proteomes" id="UP000284057"/>
    </source>
</evidence>
<dbReference type="Pfam" id="PF07690">
    <property type="entry name" value="MFS_1"/>
    <property type="match status" value="1"/>
</dbReference>
<dbReference type="InterPro" id="IPR050189">
    <property type="entry name" value="MFS_Efflux_Transporters"/>
</dbReference>
<dbReference type="PROSITE" id="PS50850">
    <property type="entry name" value="MFS"/>
    <property type="match status" value="1"/>
</dbReference>
<name>A0A418KKF1_9ACTN</name>
<keyword evidence="5 7" id="KW-0472">Membrane</keyword>
<dbReference type="PANTHER" id="PTHR43124:SF3">
    <property type="entry name" value="CHLORAMPHENICOL EFFLUX PUMP RV0191"/>
    <property type="match status" value="1"/>
</dbReference>
<feature type="transmembrane region" description="Helical" evidence="7">
    <location>
        <begin position="207"/>
        <end position="232"/>
    </location>
</feature>
<feature type="transmembrane region" description="Helical" evidence="7">
    <location>
        <begin position="46"/>
        <end position="66"/>
    </location>
</feature>
<evidence type="ECO:0000256" key="2">
    <source>
        <dbReference type="ARBA" id="ARBA00022475"/>
    </source>
</evidence>
<dbReference type="RefSeq" id="WP_119662162.1">
    <property type="nucleotide sequence ID" value="NZ_QUAL01000292.1"/>
</dbReference>
<feature type="transmembrane region" description="Helical" evidence="7">
    <location>
        <begin position="136"/>
        <end position="158"/>
    </location>
</feature>
<evidence type="ECO:0000256" key="1">
    <source>
        <dbReference type="ARBA" id="ARBA00004651"/>
    </source>
</evidence>
<dbReference type="PANTHER" id="PTHR43124">
    <property type="entry name" value="PURINE EFFLUX PUMP PBUE"/>
    <property type="match status" value="1"/>
</dbReference>
<dbReference type="OrthoDB" id="4335859at2"/>
<feature type="domain" description="Major facilitator superfamily (MFS) profile" evidence="8">
    <location>
        <begin position="12"/>
        <end position="383"/>
    </location>
</feature>
<dbReference type="AlphaFoldDB" id="A0A418KKF1"/>
<accession>A0A418KKF1</accession>
<evidence type="ECO:0000256" key="4">
    <source>
        <dbReference type="ARBA" id="ARBA00022989"/>
    </source>
</evidence>
<evidence type="ECO:0000313" key="9">
    <source>
        <dbReference type="EMBL" id="RIQ15886.1"/>
    </source>
</evidence>
<sequence>MVLSAGTRAAGALAALSLSTFAFVTTETLPIGLLLMIAEDLGTSESAVGTLVTVYGLIVVVASVPLTLLARRVPRRHLLAGLLVVFVLANLVSAAAQSYALLLVARAAVALSQAVFWSIAAPTAAGLYPPRLRGRVIAVLFAGPAVASIAGIPAGTWLGQQTDWRVPFAVLSGIGVLALLAIVVLLPTTPPESGHAARGVSPDARRYWLLVVATALAIAGAFTSFTFIAPFLTDVSGFAAAALGPLLLVRGVVGIAGTALGGSLADRWPQVAMTAPIALQAASFLGLYVLGTAPVAAVAFVGLSGLAMAGLTTALSSQVLQVAPGRTDIASAGSSTAFNVGITLGALLGSVLLPAFGVRSTMLAGGLLSLAALVALAVEPLLARAQARASSTEATLNQAHAPMTAAKVSSQTPPGTNERRPIR</sequence>
<comment type="subcellular location">
    <subcellularLocation>
        <location evidence="1">Cell membrane</location>
        <topology evidence="1">Multi-pass membrane protein</topology>
    </subcellularLocation>
</comment>